<dbReference type="GO" id="GO:0016787">
    <property type="term" value="F:hydrolase activity"/>
    <property type="evidence" value="ECO:0007669"/>
    <property type="project" value="UniProtKB-KW"/>
</dbReference>
<dbReference type="Gene3D" id="3.60.15.10">
    <property type="entry name" value="Ribonuclease Z/Hydroxyacylglutathione hydrolase-like"/>
    <property type="match status" value="1"/>
</dbReference>
<feature type="domain" description="Metallo-beta-lactamase" evidence="1">
    <location>
        <begin position="40"/>
        <end position="265"/>
    </location>
</feature>
<dbReference type="EMBL" id="BJVJ01000047">
    <property type="protein sequence ID" value="GEL25184.1"/>
    <property type="molecule type" value="Genomic_DNA"/>
</dbReference>
<dbReference type="SUPFAM" id="SSF56281">
    <property type="entry name" value="Metallo-hydrolase/oxidoreductase"/>
    <property type="match status" value="1"/>
</dbReference>
<keyword evidence="2" id="KW-0378">Hydrolase</keyword>
<dbReference type="Proteomes" id="UP000321685">
    <property type="component" value="Unassembled WGS sequence"/>
</dbReference>
<organism evidence="2 3">
    <name type="scientific">Pseudonocardia sulfidoxydans NBRC 16205</name>
    <dbReference type="NCBI Taxonomy" id="1223511"/>
    <lineage>
        <taxon>Bacteria</taxon>
        <taxon>Bacillati</taxon>
        <taxon>Actinomycetota</taxon>
        <taxon>Actinomycetes</taxon>
        <taxon>Pseudonocardiales</taxon>
        <taxon>Pseudonocardiaceae</taxon>
        <taxon>Pseudonocardia</taxon>
    </lineage>
</organism>
<dbReference type="AlphaFoldDB" id="A0A511DN18"/>
<gene>
    <name evidence="2" type="primary">ampC</name>
    <name evidence="2" type="ORF">PSU4_41380</name>
</gene>
<name>A0A511DN18_9PSEU</name>
<dbReference type="InterPro" id="IPR036866">
    <property type="entry name" value="RibonucZ/Hydroxyglut_hydro"/>
</dbReference>
<protein>
    <submittedName>
        <fullName evidence="2">MBL fold metallo-hydrolase</fullName>
    </submittedName>
</protein>
<dbReference type="RefSeq" id="WP_147110896.1">
    <property type="nucleotide sequence ID" value="NZ_BJVJ01000047.1"/>
</dbReference>
<dbReference type="InterPro" id="IPR050662">
    <property type="entry name" value="Sec-metab_biosynth-thioest"/>
</dbReference>
<sequence length="371" mass="40029">MSPTILDDEPDGDWTAPGTYRCAPGVYRIPLPLPNDGLRAVNVYAIEDVDGWTLVDSGWALTVAEELLAESLSALGTDLQGVRRFLCTHSHRDHYTMGVELRRRFGSRVLLGAGEKVGLDEINRPDRGQGGSSHMERLRQAGAADLADLISANPPPRMDLRLWEPPDEWLEDGAVLTVGPEGSAADGTGPLGRTLTAIATPGHTRGHMVFADGDHDLMFTGDHVLPTITPSIGFEPIAPPSPLSDFLTSLQLLRDRPDAAMLPAHGKVGRRVHERVDELLAHHAQRLDDTLAGLAEGRTTANEVAATLAWTRRGRTLAELDPFNRMLAVLETAVHLEVLVERGLVASDADPTPTGPGDRDGDVAVVHYRAV</sequence>
<accession>A0A511DN18</accession>
<proteinExistence type="predicted"/>
<dbReference type="OrthoDB" id="2971563at2"/>
<dbReference type="Pfam" id="PF00753">
    <property type="entry name" value="Lactamase_B"/>
    <property type="match status" value="1"/>
</dbReference>
<reference evidence="2 3" key="1">
    <citation type="submission" date="2019-07" db="EMBL/GenBank/DDBJ databases">
        <title>Whole genome shotgun sequence of Pseudonocardia sulfidoxydans NBRC 16205.</title>
        <authorList>
            <person name="Hosoyama A."/>
            <person name="Uohara A."/>
            <person name="Ohji S."/>
            <person name="Ichikawa N."/>
        </authorList>
    </citation>
    <scope>NUCLEOTIDE SEQUENCE [LARGE SCALE GENOMIC DNA]</scope>
    <source>
        <strain evidence="2 3">NBRC 16205</strain>
    </source>
</reference>
<dbReference type="PANTHER" id="PTHR23131">
    <property type="entry name" value="ENDORIBONUCLEASE LACTB2"/>
    <property type="match status" value="1"/>
</dbReference>
<dbReference type="SMART" id="SM00849">
    <property type="entry name" value="Lactamase_B"/>
    <property type="match status" value="1"/>
</dbReference>
<comment type="caution">
    <text evidence="2">The sequence shown here is derived from an EMBL/GenBank/DDBJ whole genome shotgun (WGS) entry which is preliminary data.</text>
</comment>
<evidence type="ECO:0000259" key="1">
    <source>
        <dbReference type="SMART" id="SM00849"/>
    </source>
</evidence>
<keyword evidence="3" id="KW-1185">Reference proteome</keyword>
<dbReference type="InterPro" id="IPR001279">
    <property type="entry name" value="Metallo-B-lactamas"/>
</dbReference>
<dbReference type="PANTHER" id="PTHR23131:SF4">
    <property type="entry name" value="METALLO-BETA-LACTAMASE SUPERFAMILY POTEIN"/>
    <property type="match status" value="1"/>
</dbReference>
<evidence type="ECO:0000313" key="3">
    <source>
        <dbReference type="Proteomes" id="UP000321685"/>
    </source>
</evidence>
<dbReference type="InterPro" id="IPR036388">
    <property type="entry name" value="WH-like_DNA-bd_sf"/>
</dbReference>
<evidence type="ECO:0000313" key="2">
    <source>
        <dbReference type="EMBL" id="GEL25184.1"/>
    </source>
</evidence>
<dbReference type="Gene3D" id="1.10.10.10">
    <property type="entry name" value="Winged helix-like DNA-binding domain superfamily/Winged helix DNA-binding domain"/>
    <property type="match status" value="1"/>
</dbReference>